<feature type="domain" description="NlpC/P60" evidence="7">
    <location>
        <begin position="247"/>
        <end position="368"/>
    </location>
</feature>
<feature type="region of interest" description="Disordered" evidence="5">
    <location>
        <begin position="26"/>
        <end position="45"/>
    </location>
</feature>
<evidence type="ECO:0000259" key="7">
    <source>
        <dbReference type="PROSITE" id="PS51935"/>
    </source>
</evidence>
<organism evidence="8 9">
    <name type="scientific">Streptomyces cavernicola</name>
    <dbReference type="NCBI Taxonomy" id="3043613"/>
    <lineage>
        <taxon>Bacteria</taxon>
        <taxon>Bacillati</taxon>
        <taxon>Actinomycetota</taxon>
        <taxon>Actinomycetes</taxon>
        <taxon>Kitasatosporales</taxon>
        <taxon>Streptomycetaceae</taxon>
        <taxon>Streptomyces</taxon>
    </lineage>
</organism>
<keyword evidence="9" id="KW-1185">Reference proteome</keyword>
<reference evidence="8 9" key="1">
    <citation type="submission" date="2023-05" db="EMBL/GenBank/DDBJ databases">
        <title>Draft genome sequence of Streptomyces sp. B-S-A6 isolated from a cave soil in Thailand.</title>
        <authorList>
            <person name="Chamroensaksri N."/>
            <person name="Muangham S."/>
        </authorList>
    </citation>
    <scope>NUCLEOTIDE SEQUENCE [LARGE SCALE GENOMIC DNA]</scope>
    <source>
        <strain evidence="8 9">B-S-A6</strain>
    </source>
</reference>
<keyword evidence="4" id="KW-0788">Thiol protease</keyword>
<comment type="similarity">
    <text evidence="1">Belongs to the peptidase C40 family.</text>
</comment>
<dbReference type="PROSITE" id="PS51935">
    <property type="entry name" value="NLPC_P60"/>
    <property type="match status" value="1"/>
</dbReference>
<keyword evidence="3" id="KW-0378">Hydrolase</keyword>
<keyword evidence="2" id="KW-0645">Protease</keyword>
<dbReference type="PANTHER" id="PTHR47359">
    <property type="entry name" value="PEPTIDOGLYCAN DL-ENDOPEPTIDASE CWLO"/>
    <property type="match status" value="1"/>
</dbReference>
<evidence type="ECO:0000256" key="4">
    <source>
        <dbReference type="ARBA" id="ARBA00022807"/>
    </source>
</evidence>
<feature type="region of interest" description="Disordered" evidence="5">
    <location>
        <begin position="355"/>
        <end position="399"/>
    </location>
</feature>
<evidence type="ECO:0000313" key="8">
    <source>
        <dbReference type="EMBL" id="MDI3404551.1"/>
    </source>
</evidence>
<evidence type="ECO:0000313" key="9">
    <source>
        <dbReference type="Proteomes" id="UP001223978"/>
    </source>
</evidence>
<proteinExistence type="inferred from homology"/>
<dbReference type="EMBL" id="JASCIQ010000010">
    <property type="protein sequence ID" value="MDI3404551.1"/>
    <property type="molecule type" value="Genomic_DNA"/>
</dbReference>
<dbReference type="PANTHER" id="PTHR47359:SF3">
    <property type="entry name" value="NLP_P60 DOMAIN-CONTAINING PROTEIN-RELATED"/>
    <property type="match status" value="1"/>
</dbReference>
<dbReference type="Gene3D" id="3.90.1720.10">
    <property type="entry name" value="endopeptidase domain like (from Nostoc punctiforme)"/>
    <property type="match status" value="1"/>
</dbReference>
<evidence type="ECO:0000256" key="2">
    <source>
        <dbReference type="ARBA" id="ARBA00022670"/>
    </source>
</evidence>
<feature type="signal peptide" evidence="6">
    <location>
        <begin position="1"/>
        <end position="29"/>
    </location>
</feature>
<evidence type="ECO:0000256" key="6">
    <source>
        <dbReference type="SAM" id="SignalP"/>
    </source>
</evidence>
<accession>A0ABT6S8X0</accession>
<evidence type="ECO:0000256" key="3">
    <source>
        <dbReference type="ARBA" id="ARBA00022801"/>
    </source>
</evidence>
<sequence>MSAKSRSIGRAVCAAAVVAGLVTGPQAAAAPRPAPGPAAGPEEGSVAGLLTDLQELYRKTEQATETYNATAEKLKKQRSETKKLGAELAKARTALHDSRAAAGRLARQQYQSDSELSPYLKLLLARDPRRALDQGHVVRRMAAQRVGTVGRLVDREKKADGLARRSRKALAAQVALAARQKEQRDEVTERLKDVEEMLSDLSPDELAALRRLEEKGTADAQRDLLGSGALGGAAGSPGASAQTRAPSKAGDAALRYAVKQIGKPYVWGAEGPGSFDCSGLTSRAWQRAGVEIPRTSQEQWARLERVPLHRLRPGDLVVYFPEATHVALYLGDGKVVQAPRPGSRVKVSPIAANPLLGAVRPDPEGRALSDPDYRPPELPPGAMSGSDLGYGAGVAPEEG</sequence>
<dbReference type="InterPro" id="IPR000064">
    <property type="entry name" value="NLP_P60_dom"/>
</dbReference>
<protein>
    <submittedName>
        <fullName evidence="8">C40 family peptidase</fullName>
    </submittedName>
</protein>
<feature type="chain" id="PRO_5046705111" evidence="6">
    <location>
        <begin position="30"/>
        <end position="399"/>
    </location>
</feature>
<feature type="compositionally biased region" description="Basic and acidic residues" evidence="5">
    <location>
        <begin position="361"/>
        <end position="375"/>
    </location>
</feature>
<gene>
    <name evidence="8" type="ORF">QIS96_12065</name>
</gene>
<dbReference type="SUPFAM" id="SSF54001">
    <property type="entry name" value="Cysteine proteinases"/>
    <property type="match status" value="1"/>
</dbReference>
<dbReference type="InterPro" id="IPR051794">
    <property type="entry name" value="PG_Endopeptidase_C40"/>
</dbReference>
<keyword evidence="6" id="KW-0732">Signal</keyword>
<dbReference type="InterPro" id="IPR038765">
    <property type="entry name" value="Papain-like_cys_pep_sf"/>
</dbReference>
<comment type="caution">
    <text evidence="8">The sequence shown here is derived from an EMBL/GenBank/DDBJ whole genome shotgun (WGS) entry which is preliminary data.</text>
</comment>
<evidence type="ECO:0000256" key="5">
    <source>
        <dbReference type="SAM" id="MobiDB-lite"/>
    </source>
</evidence>
<dbReference type="RefSeq" id="WP_282542497.1">
    <property type="nucleotide sequence ID" value="NZ_JASCIQ010000010.1"/>
</dbReference>
<dbReference type="Pfam" id="PF00877">
    <property type="entry name" value="NLPC_P60"/>
    <property type="match status" value="1"/>
</dbReference>
<name>A0ABT6S8X0_9ACTN</name>
<evidence type="ECO:0000256" key="1">
    <source>
        <dbReference type="ARBA" id="ARBA00007074"/>
    </source>
</evidence>
<dbReference type="Proteomes" id="UP001223978">
    <property type="component" value="Unassembled WGS sequence"/>
</dbReference>